<sequence length="118" mass="13735">MPHLTRNCKKTPDTDATCCHYQGNHLANYSGCPKNPLNKTPTPPKVNFWEEYSEVLKEYESQGIIERVLQTEKLMRTWKGEGLEIHYILVTRKTFPKSLYQRFKGYYGVSSTTISQLM</sequence>
<name>A0A8X6KCW0_TRICU</name>
<dbReference type="Proteomes" id="UP000887116">
    <property type="component" value="Unassembled WGS sequence"/>
</dbReference>
<reference evidence="1" key="1">
    <citation type="submission" date="2020-07" db="EMBL/GenBank/DDBJ databases">
        <title>Multicomponent nature underlies the extraordinary mechanical properties of spider dragline silk.</title>
        <authorList>
            <person name="Kono N."/>
            <person name="Nakamura H."/>
            <person name="Mori M."/>
            <person name="Yoshida Y."/>
            <person name="Ohtoshi R."/>
            <person name="Malay A.D."/>
            <person name="Moran D.A.P."/>
            <person name="Tomita M."/>
            <person name="Numata K."/>
            <person name="Arakawa K."/>
        </authorList>
    </citation>
    <scope>NUCLEOTIDE SEQUENCE</scope>
</reference>
<gene>
    <name evidence="1" type="ORF">TNCT_568531</name>
</gene>
<accession>A0A8X6KCW0</accession>
<comment type="caution">
    <text evidence="1">The sequence shown here is derived from an EMBL/GenBank/DDBJ whole genome shotgun (WGS) entry which is preliminary data.</text>
</comment>
<evidence type="ECO:0000313" key="2">
    <source>
        <dbReference type="Proteomes" id="UP000887116"/>
    </source>
</evidence>
<proteinExistence type="predicted"/>
<keyword evidence="2" id="KW-1185">Reference proteome</keyword>
<dbReference type="EMBL" id="BMAO01000906">
    <property type="protein sequence ID" value="GFQ69921.1"/>
    <property type="molecule type" value="Genomic_DNA"/>
</dbReference>
<organism evidence="1 2">
    <name type="scientific">Trichonephila clavata</name>
    <name type="common">Joro spider</name>
    <name type="synonym">Nephila clavata</name>
    <dbReference type="NCBI Taxonomy" id="2740835"/>
    <lineage>
        <taxon>Eukaryota</taxon>
        <taxon>Metazoa</taxon>
        <taxon>Ecdysozoa</taxon>
        <taxon>Arthropoda</taxon>
        <taxon>Chelicerata</taxon>
        <taxon>Arachnida</taxon>
        <taxon>Araneae</taxon>
        <taxon>Araneomorphae</taxon>
        <taxon>Entelegynae</taxon>
        <taxon>Araneoidea</taxon>
        <taxon>Nephilidae</taxon>
        <taxon>Trichonephila</taxon>
    </lineage>
</organism>
<dbReference type="AlphaFoldDB" id="A0A8X6KCW0"/>
<evidence type="ECO:0000313" key="1">
    <source>
        <dbReference type="EMBL" id="GFQ69921.1"/>
    </source>
</evidence>
<protein>
    <submittedName>
        <fullName evidence="1">Uncharacterized protein</fullName>
    </submittedName>
</protein>